<protein>
    <submittedName>
        <fullName evidence="1">Uncharacterized protein</fullName>
    </submittedName>
</protein>
<accession>A0AAV6UMP4</accession>
<dbReference type="EMBL" id="JAFNEN010000336">
    <property type="protein sequence ID" value="KAG8185402.1"/>
    <property type="molecule type" value="Genomic_DNA"/>
</dbReference>
<keyword evidence="2" id="KW-1185">Reference proteome</keyword>
<name>A0AAV6UMP4_9ARAC</name>
<dbReference type="AlphaFoldDB" id="A0AAV6UMP4"/>
<organism evidence="1 2">
    <name type="scientific">Oedothorax gibbosus</name>
    <dbReference type="NCBI Taxonomy" id="931172"/>
    <lineage>
        <taxon>Eukaryota</taxon>
        <taxon>Metazoa</taxon>
        <taxon>Ecdysozoa</taxon>
        <taxon>Arthropoda</taxon>
        <taxon>Chelicerata</taxon>
        <taxon>Arachnida</taxon>
        <taxon>Araneae</taxon>
        <taxon>Araneomorphae</taxon>
        <taxon>Entelegynae</taxon>
        <taxon>Araneoidea</taxon>
        <taxon>Linyphiidae</taxon>
        <taxon>Erigoninae</taxon>
        <taxon>Oedothorax</taxon>
    </lineage>
</organism>
<reference evidence="1 2" key="1">
    <citation type="journal article" date="2022" name="Nat. Ecol. Evol.">
        <title>A masculinizing supergene underlies an exaggerated male reproductive morph in a spider.</title>
        <authorList>
            <person name="Hendrickx F."/>
            <person name="De Corte Z."/>
            <person name="Sonet G."/>
            <person name="Van Belleghem S.M."/>
            <person name="Kostlbacher S."/>
            <person name="Vangestel C."/>
        </authorList>
    </citation>
    <scope>NUCLEOTIDE SEQUENCE [LARGE SCALE GENOMIC DNA]</scope>
    <source>
        <strain evidence="1">W744_W776</strain>
    </source>
</reference>
<proteinExistence type="predicted"/>
<evidence type="ECO:0000313" key="1">
    <source>
        <dbReference type="EMBL" id="KAG8185402.1"/>
    </source>
</evidence>
<dbReference type="Proteomes" id="UP000827092">
    <property type="component" value="Unassembled WGS sequence"/>
</dbReference>
<sequence length="116" mass="12986">MILHIHLFNHPIKTQLPTHPIPISPNSFSSNNLFLFPENRSISSESVSNLLVHTHTPQNKPFEIVCIFREESSGRICRGMLACFSTLAFVPSNRSIAAFGRPSKKPRLVYTANAGR</sequence>
<comment type="caution">
    <text evidence="1">The sequence shown here is derived from an EMBL/GenBank/DDBJ whole genome shotgun (WGS) entry which is preliminary data.</text>
</comment>
<evidence type="ECO:0000313" key="2">
    <source>
        <dbReference type="Proteomes" id="UP000827092"/>
    </source>
</evidence>
<gene>
    <name evidence="1" type="ORF">JTE90_018623</name>
</gene>